<keyword evidence="3" id="KW-0479">Metal-binding</keyword>
<evidence type="ECO:0000256" key="5">
    <source>
        <dbReference type="ARBA" id="ARBA00022833"/>
    </source>
</evidence>
<evidence type="ECO:0000313" key="8">
    <source>
        <dbReference type="EMBL" id="KAJ8774854.1"/>
    </source>
</evidence>
<name>A0AAV8U9T4_9ROSI</name>
<dbReference type="GO" id="GO:0005737">
    <property type="term" value="C:cytoplasm"/>
    <property type="evidence" value="ECO:0007669"/>
    <property type="project" value="TreeGrafter"/>
</dbReference>
<dbReference type="GO" id="GO:0016567">
    <property type="term" value="P:protein ubiquitination"/>
    <property type="evidence" value="ECO:0007669"/>
    <property type="project" value="TreeGrafter"/>
</dbReference>
<keyword evidence="5" id="KW-0862">Zinc</keyword>
<keyword evidence="9" id="KW-1185">Reference proteome</keyword>
<dbReference type="SMART" id="SM00184">
    <property type="entry name" value="RING"/>
    <property type="match status" value="1"/>
</dbReference>
<dbReference type="SUPFAM" id="SSF57850">
    <property type="entry name" value="RING/U-box"/>
    <property type="match status" value="1"/>
</dbReference>
<dbReference type="PANTHER" id="PTHR15710:SF243">
    <property type="entry name" value="E3 UBIQUITIN-PROTEIN LIGASE PRAJA-2 ISOFORM X1"/>
    <property type="match status" value="1"/>
</dbReference>
<sequence length="230" mass="26466">MGDKQGIGYTEQVFIRVQCLRVYLEDVKESSCSILFKIRPSSRIIEIWDTGIEIRTQLKGESIQLTQDELVSKESVAQVLLSTEAATSVMSTKEVHEFADKFVEKSSKVFLEKAENDNEKCISSEKISELVFYTSFLVVRRHCHKEKRVDPVCWFDIESLEKVVVHEKQDDTCSICLGKIKAGGRVTRMPCKHMFHDNCIVLWLTLKHRCPLCRFAMPFVPSSSSFQYLE</sequence>
<reference evidence="8 9" key="1">
    <citation type="submission" date="2021-09" db="EMBL/GenBank/DDBJ databases">
        <title>Genomic insights and catalytic innovation underlie evolution of tropane alkaloids biosynthesis.</title>
        <authorList>
            <person name="Wang Y.-J."/>
            <person name="Tian T."/>
            <person name="Huang J.-P."/>
            <person name="Huang S.-X."/>
        </authorList>
    </citation>
    <scope>NUCLEOTIDE SEQUENCE [LARGE SCALE GENOMIC DNA]</scope>
    <source>
        <strain evidence="8">KIB-2018</strain>
        <tissue evidence="8">Leaf</tissue>
    </source>
</reference>
<dbReference type="EC" id="2.3.2.27" evidence="2"/>
<dbReference type="PANTHER" id="PTHR15710">
    <property type="entry name" value="E3 UBIQUITIN-PROTEIN LIGASE PRAJA"/>
    <property type="match status" value="1"/>
</dbReference>
<gene>
    <name evidence="8" type="ORF">K2173_018113</name>
</gene>
<dbReference type="GO" id="GO:0008270">
    <property type="term" value="F:zinc ion binding"/>
    <property type="evidence" value="ECO:0007669"/>
    <property type="project" value="UniProtKB-KW"/>
</dbReference>
<dbReference type="EMBL" id="JAIWQS010000001">
    <property type="protein sequence ID" value="KAJ8774854.1"/>
    <property type="molecule type" value="Genomic_DNA"/>
</dbReference>
<evidence type="ECO:0000313" key="9">
    <source>
        <dbReference type="Proteomes" id="UP001159364"/>
    </source>
</evidence>
<comment type="caution">
    <text evidence="8">The sequence shown here is derived from an EMBL/GenBank/DDBJ whole genome shotgun (WGS) entry which is preliminary data.</text>
</comment>
<evidence type="ECO:0000256" key="4">
    <source>
        <dbReference type="ARBA" id="ARBA00022771"/>
    </source>
</evidence>
<evidence type="ECO:0000256" key="3">
    <source>
        <dbReference type="ARBA" id="ARBA00022723"/>
    </source>
</evidence>
<dbReference type="Pfam" id="PF13639">
    <property type="entry name" value="zf-RING_2"/>
    <property type="match status" value="1"/>
</dbReference>
<dbReference type="Proteomes" id="UP001159364">
    <property type="component" value="Linkage Group LG01"/>
</dbReference>
<accession>A0AAV8U9T4</accession>
<protein>
    <recommendedName>
        <fullName evidence="2">RING-type E3 ubiquitin transferase</fullName>
        <ecNumber evidence="2">2.3.2.27</ecNumber>
    </recommendedName>
</protein>
<dbReference type="PROSITE" id="PS50089">
    <property type="entry name" value="ZF_RING_2"/>
    <property type="match status" value="1"/>
</dbReference>
<evidence type="ECO:0000256" key="6">
    <source>
        <dbReference type="PROSITE-ProRule" id="PRU00175"/>
    </source>
</evidence>
<dbReference type="Gene3D" id="3.30.40.10">
    <property type="entry name" value="Zinc/RING finger domain, C3HC4 (zinc finger)"/>
    <property type="match status" value="1"/>
</dbReference>
<keyword evidence="4 6" id="KW-0863">Zinc-finger</keyword>
<evidence type="ECO:0000259" key="7">
    <source>
        <dbReference type="PROSITE" id="PS50089"/>
    </source>
</evidence>
<dbReference type="GO" id="GO:0061630">
    <property type="term" value="F:ubiquitin protein ligase activity"/>
    <property type="evidence" value="ECO:0007669"/>
    <property type="project" value="UniProtKB-EC"/>
</dbReference>
<proteinExistence type="predicted"/>
<comment type="catalytic activity">
    <reaction evidence="1">
        <text>S-ubiquitinyl-[E2 ubiquitin-conjugating enzyme]-L-cysteine + [acceptor protein]-L-lysine = [E2 ubiquitin-conjugating enzyme]-L-cysteine + N(6)-ubiquitinyl-[acceptor protein]-L-lysine.</text>
        <dbReference type="EC" id="2.3.2.27"/>
    </reaction>
</comment>
<dbReference type="InterPro" id="IPR001841">
    <property type="entry name" value="Znf_RING"/>
</dbReference>
<feature type="domain" description="RING-type" evidence="7">
    <location>
        <begin position="173"/>
        <end position="214"/>
    </location>
</feature>
<organism evidence="8 9">
    <name type="scientific">Erythroxylum novogranatense</name>
    <dbReference type="NCBI Taxonomy" id="1862640"/>
    <lineage>
        <taxon>Eukaryota</taxon>
        <taxon>Viridiplantae</taxon>
        <taxon>Streptophyta</taxon>
        <taxon>Embryophyta</taxon>
        <taxon>Tracheophyta</taxon>
        <taxon>Spermatophyta</taxon>
        <taxon>Magnoliopsida</taxon>
        <taxon>eudicotyledons</taxon>
        <taxon>Gunneridae</taxon>
        <taxon>Pentapetalae</taxon>
        <taxon>rosids</taxon>
        <taxon>fabids</taxon>
        <taxon>Malpighiales</taxon>
        <taxon>Erythroxylaceae</taxon>
        <taxon>Erythroxylum</taxon>
    </lineage>
</organism>
<evidence type="ECO:0000256" key="1">
    <source>
        <dbReference type="ARBA" id="ARBA00000900"/>
    </source>
</evidence>
<dbReference type="InterPro" id="IPR013083">
    <property type="entry name" value="Znf_RING/FYVE/PHD"/>
</dbReference>
<dbReference type="AlphaFoldDB" id="A0AAV8U9T4"/>
<evidence type="ECO:0000256" key="2">
    <source>
        <dbReference type="ARBA" id="ARBA00012483"/>
    </source>
</evidence>